<evidence type="ECO:0000256" key="13">
    <source>
        <dbReference type="ARBA" id="ARBA00048173"/>
    </source>
</evidence>
<dbReference type="GO" id="GO:0003964">
    <property type="term" value="F:RNA-directed DNA polymerase activity"/>
    <property type="evidence" value="ECO:0007669"/>
    <property type="project" value="UniProtKB-KW"/>
</dbReference>
<evidence type="ECO:0000256" key="10">
    <source>
        <dbReference type="ARBA" id="ARBA00022918"/>
    </source>
</evidence>
<dbReference type="PANTHER" id="PTHR42648">
    <property type="entry name" value="TRANSPOSASE, PUTATIVE-RELATED"/>
    <property type="match status" value="1"/>
</dbReference>
<keyword evidence="12" id="KW-0233">DNA recombination</keyword>
<evidence type="ECO:0000256" key="14">
    <source>
        <dbReference type="ARBA" id="ARBA00049244"/>
    </source>
</evidence>
<dbReference type="GO" id="GO:0003723">
    <property type="term" value="F:RNA binding"/>
    <property type="evidence" value="ECO:0007669"/>
    <property type="project" value="UniProtKB-KW"/>
</dbReference>
<evidence type="ECO:0000256" key="12">
    <source>
        <dbReference type="ARBA" id="ARBA00023172"/>
    </source>
</evidence>
<dbReference type="EMBL" id="AVOT02079393">
    <property type="protein sequence ID" value="MBW0566605.1"/>
    <property type="molecule type" value="Genomic_DNA"/>
</dbReference>
<evidence type="ECO:0000256" key="5">
    <source>
        <dbReference type="ARBA" id="ARBA00022759"/>
    </source>
</evidence>
<keyword evidence="17" id="KW-1185">Reference proteome</keyword>
<dbReference type="GO" id="GO:0004519">
    <property type="term" value="F:endonuclease activity"/>
    <property type="evidence" value="ECO:0007669"/>
    <property type="project" value="UniProtKB-KW"/>
</dbReference>
<keyword evidence="10" id="KW-0695">RNA-directed DNA polymerase</keyword>
<keyword evidence="11" id="KW-0808">Transferase</keyword>
<comment type="catalytic activity">
    <reaction evidence="14">
        <text>DNA(n) + a 2'-deoxyribonucleoside 5'-triphosphate = DNA(n+1) + diphosphate</text>
        <dbReference type="Rhea" id="RHEA:22508"/>
        <dbReference type="Rhea" id="RHEA-COMP:17339"/>
        <dbReference type="Rhea" id="RHEA-COMP:17340"/>
        <dbReference type="ChEBI" id="CHEBI:33019"/>
        <dbReference type="ChEBI" id="CHEBI:61560"/>
        <dbReference type="ChEBI" id="CHEBI:173112"/>
        <dbReference type="EC" id="2.7.7.7"/>
    </reaction>
</comment>
<feature type="domain" description="Integrase catalytic" evidence="15">
    <location>
        <begin position="1"/>
        <end position="124"/>
    </location>
</feature>
<protein>
    <recommendedName>
        <fullName evidence="15">Integrase catalytic domain-containing protein</fullName>
    </recommendedName>
</protein>
<proteinExistence type="predicted"/>
<dbReference type="PROSITE" id="PS50994">
    <property type="entry name" value="INTEGRASE"/>
    <property type="match status" value="1"/>
</dbReference>
<evidence type="ECO:0000313" key="16">
    <source>
        <dbReference type="EMBL" id="MBW0566605.1"/>
    </source>
</evidence>
<evidence type="ECO:0000256" key="1">
    <source>
        <dbReference type="ARBA" id="ARBA00022578"/>
    </source>
</evidence>
<dbReference type="GO" id="GO:0006310">
    <property type="term" value="P:DNA recombination"/>
    <property type="evidence" value="ECO:0007669"/>
    <property type="project" value="UniProtKB-KW"/>
</dbReference>
<dbReference type="GO" id="GO:0046872">
    <property type="term" value="F:metal ion binding"/>
    <property type="evidence" value="ECO:0007669"/>
    <property type="project" value="UniProtKB-KW"/>
</dbReference>
<dbReference type="InterPro" id="IPR036397">
    <property type="entry name" value="RNaseH_sf"/>
</dbReference>
<evidence type="ECO:0000256" key="8">
    <source>
        <dbReference type="ARBA" id="ARBA00022884"/>
    </source>
</evidence>
<evidence type="ECO:0000256" key="4">
    <source>
        <dbReference type="ARBA" id="ARBA00022723"/>
    </source>
</evidence>
<dbReference type="InterPro" id="IPR012337">
    <property type="entry name" value="RNaseH-like_sf"/>
</dbReference>
<dbReference type="GO" id="GO:0032196">
    <property type="term" value="P:transposition"/>
    <property type="evidence" value="ECO:0007669"/>
    <property type="project" value="UniProtKB-KW"/>
</dbReference>
<comment type="caution">
    <text evidence="16">The sequence shown here is derived from an EMBL/GenBank/DDBJ whole genome shotgun (WGS) entry which is preliminary data.</text>
</comment>
<evidence type="ECO:0000256" key="9">
    <source>
        <dbReference type="ARBA" id="ARBA00022908"/>
    </source>
</evidence>
<keyword evidence="6" id="KW-0378">Hydrolase</keyword>
<keyword evidence="3" id="KW-0540">Nuclease</keyword>
<dbReference type="GO" id="GO:0015074">
    <property type="term" value="P:DNA integration"/>
    <property type="evidence" value="ECO:0007669"/>
    <property type="project" value="UniProtKB-KW"/>
</dbReference>
<keyword evidence="7" id="KW-0460">Magnesium</keyword>
<dbReference type="Proteomes" id="UP000765509">
    <property type="component" value="Unassembled WGS sequence"/>
</dbReference>
<reference evidence="16" key="1">
    <citation type="submission" date="2021-03" db="EMBL/GenBank/DDBJ databases">
        <title>Draft genome sequence of rust myrtle Austropuccinia psidii MF-1, a brazilian biotype.</title>
        <authorList>
            <person name="Quecine M.C."/>
            <person name="Pachon D.M.R."/>
            <person name="Bonatelli M.L."/>
            <person name="Correr F.H."/>
            <person name="Franceschini L.M."/>
            <person name="Leite T.F."/>
            <person name="Margarido G.R.A."/>
            <person name="Almeida C.A."/>
            <person name="Ferrarezi J.A."/>
            <person name="Labate C.A."/>
        </authorList>
    </citation>
    <scope>NUCLEOTIDE SEQUENCE</scope>
    <source>
        <strain evidence="16">MF-1</strain>
    </source>
</reference>
<comment type="catalytic activity">
    <reaction evidence="13">
        <text>DNA(n) + a 2'-deoxyribonucleoside 5'-triphosphate = DNA(n+1) + diphosphate</text>
        <dbReference type="Rhea" id="RHEA:22508"/>
        <dbReference type="Rhea" id="RHEA-COMP:17339"/>
        <dbReference type="Rhea" id="RHEA-COMP:17340"/>
        <dbReference type="ChEBI" id="CHEBI:33019"/>
        <dbReference type="ChEBI" id="CHEBI:61560"/>
        <dbReference type="ChEBI" id="CHEBI:173112"/>
        <dbReference type="EC" id="2.7.7.49"/>
    </reaction>
</comment>
<dbReference type="InterPro" id="IPR001584">
    <property type="entry name" value="Integrase_cat-core"/>
</dbReference>
<dbReference type="InterPro" id="IPR039537">
    <property type="entry name" value="Retrotran_Ty1/copia-like"/>
</dbReference>
<keyword evidence="4" id="KW-0479">Metal-binding</keyword>
<keyword evidence="9" id="KW-0229">DNA integration</keyword>
<dbReference type="Gene3D" id="3.30.420.10">
    <property type="entry name" value="Ribonuclease H-like superfamily/Ribonuclease H"/>
    <property type="match status" value="1"/>
</dbReference>
<keyword evidence="8" id="KW-0694">RNA-binding</keyword>
<organism evidence="16 17">
    <name type="scientific">Austropuccinia psidii MF-1</name>
    <dbReference type="NCBI Taxonomy" id="1389203"/>
    <lineage>
        <taxon>Eukaryota</taxon>
        <taxon>Fungi</taxon>
        <taxon>Dikarya</taxon>
        <taxon>Basidiomycota</taxon>
        <taxon>Pucciniomycotina</taxon>
        <taxon>Pucciniomycetes</taxon>
        <taxon>Pucciniales</taxon>
        <taxon>Sphaerophragmiaceae</taxon>
        <taxon>Austropuccinia</taxon>
    </lineage>
</organism>
<gene>
    <name evidence="16" type="ORF">O181_106320</name>
</gene>
<sequence length="318" mass="36699">MHKKNEAEKHLELYLGEIKNKLGIIPAFFHSDRGGEFNSKLFINKLKSQGICTEQGPQNSPETNGIAERFNQSLLTKVCFLFSQSNIPISYWGEAVNHASLLLNHLPHKYVNMKSAIEILSINGIKINLTIRLERIIPFGMKVIVKSIANTKQEQIKPIPASTNQELVTNKNYQYVPYYKEPERHISSSVSTDNIIEGKQIRKNPDRLFLTDLVPYTQAIKDPIEKDLWKEEMYQEFNSLMSHNTRILVPQPKNGEKVIGGMWCLNKKRNEFCELYRYNARWVIFGNHQEHMVISRKKLNLQSHVIPGNKSEHACISI</sequence>
<evidence type="ECO:0000259" key="15">
    <source>
        <dbReference type="PROSITE" id="PS50994"/>
    </source>
</evidence>
<keyword evidence="1" id="KW-0815">Transposition</keyword>
<keyword evidence="5" id="KW-0255">Endonuclease</keyword>
<dbReference type="SUPFAM" id="SSF53098">
    <property type="entry name" value="Ribonuclease H-like"/>
    <property type="match status" value="1"/>
</dbReference>
<evidence type="ECO:0000256" key="11">
    <source>
        <dbReference type="ARBA" id="ARBA00022932"/>
    </source>
</evidence>
<dbReference type="GO" id="GO:0003887">
    <property type="term" value="F:DNA-directed DNA polymerase activity"/>
    <property type="evidence" value="ECO:0007669"/>
    <property type="project" value="UniProtKB-KW"/>
</dbReference>
<evidence type="ECO:0000256" key="2">
    <source>
        <dbReference type="ARBA" id="ARBA00022695"/>
    </source>
</evidence>
<dbReference type="GO" id="GO:0016787">
    <property type="term" value="F:hydrolase activity"/>
    <property type="evidence" value="ECO:0007669"/>
    <property type="project" value="UniProtKB-KW"/>
</dbReference>
<keyword evidence="11" id="KW-0239">DNA-directed DNA polymerase</keyword>
<evidence type="ECO:0000256" key="3">
    <source>
        <dbReference type="ARBA" id="ARBA00022722"/>
    </source>
</evidence>
<dbReference type="PANTHER" id="PTHR42648:SF11">
    <property type="entry name" value="TRANSPOSON TY4-P GAG-POL POLYPROTEIN"/>
    <property type="match status" value="1"/>
</dbReference>
<keyword evidence="2" id="KW-0548">Nucleotidyltransferase</keyword>
<dbReference type="OrthoDB" id="2506833at2759"/>
<evidence type="ECO:0000256" key="7">
    <source>
        <dbReference type="ARBA" id="ARBA00022842"/>
    </source>
</evidence>
<name>A0A9Q3JSA1_9BASI</name>
<evidence type="ECO:0000256" key="6">
    <source>
        <dbReference type="ARBA" id="ARBA00022801"/>
    </source>
</evidence>
<dbReference type="GO" id="GO:0005634">
    <property type="term" value="C:nucleus"/>
    <property type="evidence" value="ECO:0007669"/>
    <property type="project" value="UniProtKB-ARBA"/>
</dbReference>
<evidence type="ECO:0000313" key="17">
    <source>
        <dbReference type="Proteomes" id="UP000765509"/>
    </source>
</evidence>
<accession>A0A9Q3JSA1</accession>
<dbReference type="AlphaFoldDB" id="A0A9Q3JSA1"/>